<organism evidence="1 2">
    <name type="scientific">Candidatus Mycoplasma haematohominis</name>
    <dbReference type="NCBI Taxonomy" id="1494318"/>
    <lineage>
        <taxon>Bacteria</taxon>
        <taxon>Bacillati</taxon>
        <taxon>Mycoplasmatota</taxon>
        <taxon>Mollicutes</taxon>
        <taxon>Mycoplasmataceae</taxon>
        <taxon>Mycoplasma</taxon>
    </lineage>
</organism>
<dbReference type="AlphaFoldDB" id="A0A478FSK8"/>
<name>A0A478FSK8_9MOLU</name>
<sequence length="276" mass="30724">MSALVKGASGIGAGTLIIGGGYGLATHVISVRYTTLKESQTTLYAVGTIGGNNKDEFVDPIFEGNEKWWNYVYKNVFEEDKKRNDISISNEFENVANAFLKGISDNNKTYLNQVCHAALLKTEKTTVNTTYIQNVWRYCSTSPDLFFRSKGTEPKPKTLAEANSQVETDKLSGIGNNKNDLVADIKDNEDWWNWAFSNRLESLKKDANNISDTFKAVTSGYGTDENNSLSKVCDAQYKKPSSDFSDDSTNTDGKYKLKQDVDRFCTLGKNKKLSLS</sequence>
<proteinExistence type="predicted"/>
<evidence type="ECO:0000313" key="2">
    <source>
        <dbReference type="Proteomes" id="UP000324831"/>
    </source>
</evidence>
<dbReference type="Proteomes" id="UP000324831">
    <property type="component" value="Unassembled WGS sequence"/>
</dbReference>
<comment type="caution">
    <text evidence="1">The sequence shown here is derived from an EMBL/GenBank/DDBJ whole genome shotgun (WGS) entry which is preliminary data.</text>
</comment>
<accession>A0A478FSK8</accession>
<gene>
    <name evidence="1" type="ORF">MHSWG343_10720</name>
</gene>
<evidence type="ECO:0000313" key="1">
    <source>
        <dbReference type="EMBL" id="GCE64064.1"/>
    </source>
</evidence>
<reference evidence="1 2" key="1">
    <citation type="submission" date="2019-01" db="EMBL/GenBank/DDBJ databases">
        <title>Draft genome sequences of Candidatus Mycoplasma haemohominis SWG34-3 identified from a patient with pyrexia, anemia and liver dysfunction.</title>
        <authorList>
            <person name="Sekizuka T."/>
            <person name="Hattori N."/>
            <person name="Katano H."/>
            <person name="Takuma T."/>
            <person name="Ito T."/>
            <person name="Arai N."/>
            <person name="Yanai R."/>
            <person name="Ishii S."/>
            <person name="Miura Y."/>
            <person name="Tokunaga T."/>
            <person name="Watanabe H."/>
            <person name="Nomura N."/>
            <person name="Eguchi J."/>
            <person name="Arai T."/>
            <person name="Hasegawa H."/>
            <person name="Nakamaki T."/>
            <person name="Wakita T."/>
            <person name="Niki Y."/>
            <person name="Kuroda M."/>
        </authorList>
    </citation>
    <scope>NUCLEOTIDE SEQUENCE [LARGE SCALE GENOMIC DNA]</scope>
    <source>
        <strain evidence="1">SWG34-3</strain>
    </source>
</reference>
<protein>
    <submittedName>
        <fullName evidence="1">Uncharacterized protein</fullName>
    </submittedName>
</protein>
<dbReference type="EMBL" id="BIMN01000011">
    <property type="protein sequence ID" value="GCE64064.1"/>
    <property type="molecule type" value="Genomic_DNA"/>
</dbReference>